<name>A0A9N7TH14_PLEPL</name>
<evidence type="ECO:0000313" key="1">
    <source>
        <dbReference type="EMBL" id="CAB1412626.1"/>
    </source>
</evidence>
<comment type="caution">
    <text evidence="1">The sequence shown here is derived from an EMBL/GenBank/DDBJ whole genome shotgun (WGS) entry which is preliminary data.</text>
</comment>
<accession>A0A9N7TH14</accession>
<dbReference type="Proteomes" id="UP001153269">
    <property type="component" value="Unassembled WGS sequence"/>
</dbReference>
<proteinExistence type="predicted"/>
<sequence>MHQCELLLQVLGPGMMGFLPCVSLSSLTTNNPDLFITGDRISLQCVVRSIDLAFQNPPNISLTRVPSANMEEAGCMDPGCSVVFLTALMTKALFALMLVNI</sequence>
<dbReference type="AlphaFoldDB" id="A0A9N7TH14"/>
<dbReference type="EMBL" id="CADEAL010000010">
    <property type="protein sequence ID" value="CAB1412626.1"/>
    <property type="molecule type" value="Genomic_DNA"/>
</dbReference>
<evidence type="ECO:0000313" key="2">
    <source>
        <dbReference type="Proteomes" id="UP001153269"/>
    </source>
</evidence>
<keyword evidence="2" id="KW-1185">Reference proteome</keyword>
<organism evidence="1 2">
    <name type="scientific">Pleuronectes platessa</name>
    <name type="common">European plaice</name>
    <dbReference type="NCBI Taxonomy" id="8262"/>
    <lineage>
        <taxon>Eukaryota</taxon>
        <taxon>Metazoa</taxon>
        <taxon>Chordata</taxon>
        <taxon>Craniata</taxon>
        <taxon>Vertebrata</taxon>
        <taxon>Euteleostomi</taxon>
        <taxon>Actinopterygii</taxon>
        <taxon>Neopterygii</taxon>
        <taxon>Teleostei</taxon>
        <taxon>Neoteleostei</taxon>
        <taxon>Acanthomorphata</taxon>
        <taxon>Carangaria</taxon>
        <taxon>Pleuronectiformes</taxon>
        <taxon>Pleuronectoidei</taxon>
        <taxon>Pleuronectidae</taxon>
        <taxon>Pleuronectes</taxon>
    </lineage>
</organism>
<reference evidence="1" key="1">
    <citation type="submission" date="2020-03" db="EMBL/GenBank/DDBJ databases">
        <authorList>
            <person name="Weist P."/>
        </authorList>
    </citation>
    <scope>NUCLEOTIDE SEQUENCE</scope>
</reference>
<gene>
    <name evidence="1" type="ORF">PLEPLA_LOCUS319</name>
</gene>
<protein>
    <submittedName>
        <fullName evidence="1">Uncharacterized protein</fullName>
    </submittedName>
</protein>